<keyword evidence="2" id="KW-0436">Ligase</keyword>
<evidence type="ECO:0000313" key="7">
    <source>
        <dbReference type="EMBL" id="SFN24301.1"/>
    </source>
</evidence>
<feature type="domain" description="AMP-binding enzyme C-terminal" evidence="6">
    <location>
        <begin position="457"/>
        <end position="536"/>
    </location>
</feature>
<dbReference type="Gene3D" id="3.30.300.30">
    <property type="match status" value="1"/>
</dbReference>
<dbReference type="Pfam" id="PF13193">
    <property type="entry name" value="AMP-binding_C"/>
    <property type="match status" value="1"/>
</dbReference>
<dbReference type="RefSeq" id="WP_092004114.1">
    <property type="nucleotide sequence ID" value="NZ_FOUR01000006.1"/>
</dbReference>
<dbReference type="GO" id="GO:0004321">
    <property type="term" value="F:fatty-acyl-CoA synthase activity"/>
    <property type="evidence" value="ECO:0007669"/>
    <property type="project" value="TreeGrafter"/>
</dbReference>
<dbReference type="Pfam" id="PF00501">
    <property type="entry name" value="AMP-binding"/>
    <property type="match status" value="1"/>
</dbReference>
<organism evidence="7 8">
    <name type="scientific">Marinobacter pelagius</name>
    <dbReference type="NCBI Taxonomy" id="379482"/>
    <lineage>
        <taxon>Bacteria</taxon>
        <taxon>Pseudomonadati</taxon>
        <taxon>Pseudomonadota</taxon>
        <taxon>Gammaproteobacteria</taxon>
        <taxon>Pseudomonadales</taxon>
        <taxon>Marinobacteraceae</taxon>
        <taxon>Marinobacter</taxon>
    </lineage>
</organism>
<evidence type="ECO:0000256" key="1">
    <source>
        <dbReference type="ARBA" id="ARBA00006432"/>
    </source>
</evidence>
<evidence type="ECO:0000313" key="8">
    <source>
        <dbReference type="Proteomes" id="UP000199339"/>
    </source>
</evidence>
<dbReference type="InterPro" id="IPR020845">
    <property type="entry name" value="AMP-binding_CS"/>
</dbReference>
<name>A0A1I4XEG2_9GAMM</name>
<evidence type="ECO:0000256" key="2">
    <source>
        <dbReference type="ARBA" id="ARBA00022598"/>
    </source>
</evidence>
<dbReference type="SUPFAM" id="SSF56801">
    <property type="entry name" value="Acetyl-CoA synthetase-like"/>
    <property type="match status" value="1"/>
</dbReference>
<protein>
    <submittedName>
        <fullName evidence="7">Acetyl-CoA synthetase</fullName>
    </submittedName>
</protein>
<dbReference type="AlphaFoldDB" id="A0A1I4XEG2"/>
<dbReference type="PROSITE" id="PS00455">
    <property type="entry name" value="AMP_BINDING"/>
    <property type="match status" value="1"/>
</dbReference>
<feature type="domain" description="AMP-dependent synthetase/ligase" evidence="5">
    <location>
        <begin position="59"/>
        <end position="393"/>
    </location>
</feature>
<dbReference type="Proteomes" id="UP000199339">
    <property type="component" value="Unassembled WGS sequence"/>
</dbReference>
<proteinExistence type="inferred from homology"/>
<accession>A0A1I4XEG2</accession>
<evidence type="ECO:0000256" key="4">
    <source>
        <dbReference type="ARBA" id="ARBA00022840"/>
    </source>
</evidence>
<sequence length="566" mass="64023">MNKNNTFLEARNFLISQRINYEDAVDQFKWPQLSEFNWALDYFDYIASGNHNPALHIINDEGDDDVYSFDQISRRSNQVANFLEAQGVCKGDRVLLMLGNEVALWEVMLASIKIGAVIIPTSELLVEEDLLDRIHRGGAKFLITNSNHLNKFERFLDGMTSAICVDLDSNLDDWISYKSASAFKEDFKPREKTLAHDPLLLYFTSGTTSKPKLVLHSHQSYPVGSLTTMYWIGLKPNDVHMNISSPGWAKHAWSCFFAPWNAEACIFIYNSSRFNAKSLLSVLTSYPVNTLCAPATVWRMLVQEDLSAVKSRLELRELVGAGEPLNPEVIQKIQKAWGIIVRDGYGQSETTALIGNTPGQRVKPGKMGRPLPGYEVVLLDDRGIPAQEGEVALKIDNKPTGLMLCYEDSEEKTNEVMAEGFYRTGDTASRDSEGYITFIGRADDVFKSSDYRISPFELESILMQHPAVVEVAVIPVDDPVRLYLPKAYLVLSETASEKEEDVVKDIFNFISVNMAPYKRVRFIQIIDEFPKTISGKIRRVDLRKFENKDESLSLNVSREYGEKDFI</sequence>
<dbReference type="InterPro" id="IPR025110">
    <property type="entry name" value="AMP-bd_C"/>
</dbReference>
<dbReference type="OrthoDB" id="9803968at2"/>
<dbReference type="GO" id="GO:0015645">
    <property type="term" value="F:fatty acid ligase activity"/>
    <property type="evidence" value="ECO:0007669"/>
    <property type="project" value="TreeGrafter"/>
</dbReference>
<keyword evidence="8" id="KW-1185">Reference proteome</keyword>
<dbReference type="GO" id="GO:0006633">
    <property type="term" value="P:fatty acid biosynthetic process"/>
    <property type="evidence" value="ECO:0007669"/>
    <property type="project" value="TreeGrafter"/>
</dbReference>
<dbReference type="InterPro" id="IPR045851">
    <property type="entry name" value="AMP-bd_C_sf"/>
</dbReference>
<gene>
    <name evidence="7" type="ORF">SAMN04487961_2549</name>
</gene>
<reference evidence="8" key="1">
    <citation type="submission" date="2016-10" db="EMBL/GenBank/DDBJ databases">
        <authorList>
            <person name="Varghese N."/>
            <person name="Submissions S."/>
        </authorList>
    </citation>
    <scope>NUCLEOTIDE SEQUENCE [LARGE SCALE GENOMIC DNA]</scope>
    <source>
        <strain evidence="8">CGMCC 1.6775</strain>
    </source>
</reference>
<dbReference type="InterPro" id="IPR051087">
    <property type="entry name" value="Mitochondrial_ACSM"/>
</dbReference>
<keyword evidence="4" id="KW-0067">ATP-binding</keyword>
<keyword evidence="3" id="KW-0547">Nucleotide-binding</keyword>
<dbReference type="InterPro" id="IPR042099">
    <property type="entry name" value="ANL_N_sf"/>
</dbReference>
<dbReference type="PANTHER" id="PTHR43605:SF10">
    <property type="entry name" value="ACYL-COA SYNTHETASE MEDIUM CHAIN FAMILY MEMBER 3"/>
    <property type="match status" value="1"/>
</dbReference>
<dbReference type="GO" id="GO:0005524">
    <property type="term" value="F:ATP binding"/>
    <property type="evidence" value="ECO:0007669"/>
    <property type="project" value="UniProtKB-KW"/>
</dbReference>
<dbReference type="GO" id="GO:0016405">
    <property type="term" value="F:CoA-ligase activity"/>
    <property type="evidence" value="ECO:0007669"/>
    <property type="project" value="UniProtKB-ARBA"/>
</dbReference>
<dbReference type="GO" id="GO:0006637">
    <property type="term" value="P:acyl-CoA metabolic process"/>
    <property type="evidence" value="ECO:0007669"/>
    <property type="project" value="TreeGrafter"/>
</dbReference>
<dbReference type="Gene3D" id="3.40.50.12780">
    <property type="entry name" value="N-terminal domain of ligase-like"/>
    <property type="match status" value="1"/>
</dbReference>
<comment type="similarity">
    <text evidence="1">Belongs to the ATP-dependent AMP-binding enzyme family.</text>
</comment>
<evidence type="ECO:0000259" key="6">
    <source>
        <dbReference type="Pfam" id="PF13193"/>
    </source>
</evidence>
<dbReference type="EMBL" id="FOUR01000006">
    <property type="protein sequence ID" value="SFN24301.1"/>
    <property type="molecule type" value="Genomic_DNA"/>
</dbReference>
<evidence type="ECO:0000259" key="5">
    <source>
        <dbReference type="Pfam" id="PF00501"/>
    </source>
</evidence>
<dbReference type="PANTHER" id="PTHR43605">
    <property type="entry name" value="ACYL-COENZYME A SYNTHETASE"/>
    <property type="match status" value="1"/>
</dbReference>
<dbReference type="InterPro" id="IPR000873">
    <property type="entry name" value="AMP-dep_synth/lig_dom"/>
</dbReference>
<evidence type="ECO:0000256" key="3">
    <source>
        <dbReference type="ARBA" id="ARBA00022741"/>
    </source>
</evidence>